<name>A0ABV0J2F9_9NEIS</name>
<evidence type="ECO:0000313" key="3">
    <source>
        <dbReference type="EMBL" id="MEO9387010.1"/>
    </source>
</evidence>
<proteinExistence type="predicted"/>
<dbReference type="InterPro" id="IPR018927">
    <property type="entry name" value="Pilus_synth_Q_C"/>
</dbReference>
<feature type="domain" description="Toxin co-regulated pilus biosynthesis protein Q C-terminal" evidence="2">
    <location>
        <begin position="69"/>
        <end position="138"/>
    </location>
</feature>
<dbReference type="Pfam" id="PF10671">
    <property type="entry name" value="TcpQ"/>
    <property type="match status" value="1"/>
</dbReference>
<accession>A0ABV0J2F9</accession>
<keyword evidence="4" id="KW-1185">Reference proteome</keyword>
<evidence type="ECO:0000313" key="4">
    <source>
        <dbReference type="Proteomes" id="UP001462502"/>
    </source>
</evidence>
<protein>
    <submittedName>
        <fullName evidence="3">Toxin co-regulated pilus biosynthesis Q family protein</fullName>
    </submittedName>
</protein>
<sequence>MKRAMLFPILFLALAGHAQAGFLYLEQEPMSAMAAQKAEGSAAGAYGADGKPIAFGAERKTLQLTPGQGRVSTALRDFAKANGWELAWEVDRDFPIDYPATFSGSFLDVIEQVARSLQNTDSPVRVKVYDANRVLRVIHATR</sequence>
<dbReference type="EMBL" id="JBDXMI010000001">
    <property type="protein sequence ID" value="MEO9387010.1"/>
    <property type="molecule type" value="Genomic_DNA"/>
</dbReference>
<dbReference type="Gene3D" id="3.55.50.70">
    <property type="match status" value="1"/>
</dbReference>
<comment type="caution">
    <text evidence="3">The sequence shown here is derived from an EMBL/GenBank/DDBJ whole genome shotgun (WGS) entry which is preliminary data.</text>
</comment>
<dbReference type="Proteomes" id="UP001462502">
    <property type="component" value="Unassembled WGS sequence"/>
</dbReference>
<gene>
    <name evidence="3" type="ORF">ABI908_23235</name>
</gene>
<organism evidence="3 4">
    <name type="scientific">Chromobacterium phragmitis</name>
    <dbReference type="NCBI Taxonomy" id="2202141"/>
    <lineage>
        <taxon>Bacteria</taxon>
        <taxon>Pseudomonadati</taxon>
        <taxon>Pseudomonadota</taxon>
        <taxon>Betaproteobacteria</taxon>
        <taxon>Neisseriales</taxon>
        <taxon>Chromobacteriaceae</taxon>
        <taxon>Chromobacterium</taxon>
    </lineage>
</organism>
<dbReference type="RefSeq" id="WP_114059532.1">
    <property type="nucleotide sequence ID" value="NZ_CP029495.1"/>
</dbReference>
<feature type="signal peptide" evidence="1">
    <location>
        <begin position="1"/>
        <end position="20"/>
    </location>
</feature>
<feature type="chain" id="PRO_5045610325" evidence="1">
    <location>
        <begin position="21"/>
        <end position="142"/>
    </location>
</feature>
<reference evidence="3 4" key="1">
    <citation type="submission" date="2024-05" db="EMBL/GenBank/DDBJ databases">
        <authorList>
            <person name="De Oliveira J.P."/>
            <person name="Noriler S.A."/>
            <person name="De Oliveira A.G."/>
            <person name="Sipoli D.S."/>
        </authorList>
    </citation>
    <scope>NUCLEOTIDE SEQUENCE [LARGE SCALE GENOMIC DNA]</scope>
    <source>
        <strain evidence="3 4">LABIM192</strain>
    </source>
</reference>
<evidence type="ECO:0000259" key="2">
    <source>
        <dbReference type="Pfam" id="PF10671"/>
    </source>
</evidence>
<keyword evidence="1" id="KW-0732">Signal</keyword>
<evidence type="ECO:0000256" key="1">
    <source>
        <dbReference type="SAM" id="SignalP"/>
    </source>
</evidence>